<dbReference type="Proteomes" id="UP000095746">
    <property type="component" value="Unassembled WGS sequence"/>
</dbReference>
<gene>
    <name evidence="1" type="ORF">ERS852411_01972</name>
</gene>
<evidence type="ECO:0000313" key="1">
    <source>
        <dbReference type="EMBL" id="CUO68579.1"/>
    </source>
</evidence>
<name>A0A174H6D6_FLAPL</name>
<sequence length="116" mass="12800">MLLAISCSCDVGLRCAPISSWAFSSASRELLAASSASWGKGFPSSFFAAANCSRRLLNRTCTPSMRLCISARVLSIRSRLPLASRPSLVRWDISPFKVRMKSLPKFSTDRNMVKPR</sequence>
<dbReference type="EMBL" id="CYZT01000143">
    <property type="protein sequence ID" value="CUO68579.1"/>
    <property type="molecule type" value="Genomic_DNA"/>
</dbReference>
<proteinExistence type="predicted"/>
<organism evidence="1 2">
    <name type="scientific">Flavonifractor plautii</name>
    <name type="common">Fusobacterium plautii</name>
    <dbReference type="NCBI Taxonomy" id="292800"/>
    <lineage>
        <taxon>Bacteria</taxon>
        <taxon>Bacillati</taxon>
        <taxon>Bacillota</taxon>
        <taxon>Clostridia</taxon>
        <taxon>Eubacteriales</taxon>
        <taxon>Oscillospiraceae</taxon>
        <taxon>Flavonifractor</taxon>
    </lineage>
</organism>
<evidence type="ECO:0000313" key="2">
    <source>
        <dbReference type="Proteomes" id="UP000095746"/>
    </source>
</evidence>
<protein>
    <submittedName>
        <fullName evidence="1">Uncharacterized protein</fullName>
    </submittedName>
</protein>
<accession>A0A174H6D6</accession>
<reference evidence="1 2" key="1">
    <citation type="submission" date="2015-09" db="EMBL/GenBank/DDBJ databases">
        <authorList>
            <consortium name="Pathogen Informatics"/>
        </authorList>
    </citation>
    <scope>NUCLEOTIDE SEQUENCE [LARGE SCALE GENOMIC DNA]</scope>
    <source>
        <strain evidence="1 2">2789STDY5608854</strain>
    </source>
</reference>
<dbReference type="AlphaFoldDB" id="A0A174H6D6"/>